<dbReference type="AlphaFoldDB" id="A0AA90K6M7"/>
<organism evidence="1">
    <name type="scientific">Streptantibioticus silvisoli</name>
    <dbReference type="NCBI Taxonomy" id="2705255"/>
    <lineage>
        <taxon>Bacteria</taxon>
        <taxon>Bacillati</taxon>
        <taxon>Actinomycetota</taxon>
        <taxon>Actinomycetes</taxon>
        <taxon>Kitasatosporales</taxon>
        <taxon>Streptomycetaceae</taxon>
        <taxon>Streptantibioticus</taxon>
    </lineage>
</organism>
<evidence type="ECO:0000313" key="1">
    <source>
        <dbReference type="EMBL" id="MDI5967903.1"/>
    </source>
</evidence>
<accession>A0AA90K6M7</accession>
<evidence type="ECO:0008006" key="2">
    <source>
        <dbReference type="Google" id="ProtNLM"/>
    </source>
</evidence>
<reference evidence="1" key="1">
    <citation type="submission" date="2023-05" db="EMBL/GenBank/DDBJ databases">
        <title>Streptantibioticus silvisoli sp. nov., acidotolerant actinomycetes 1 from pine litter.</title>
        <authorList>
            <person name="Swiecimska M."/>
            <person name="Golinska P."/>
            <person name="Sangal V."/>
            <person name="Wachnowicz B."/>
            <person name="Goodfellow M."/>
        </authorList>
    </citation>
    <scope>NUCLEOTIDE SEQUENCE</scope>
    <source>
        <strain evidence="1">SL13</strain>
    </source>
</reference>
<protein>
    <recommendedName>
        <fullName evidence="2">Thioesterase domain-containing protein</fullName>
    </recommendedName>
</protein>
<gene>
    <name evidence="1" type="ORF">POF50_000795</name>
</gene>
<dbReference type="Gene3D" id="3.40.50.1820">
    <property type="entry name" value="alpha/beta hydrolase"/>
    <property type="match status" value="1"/>
</dbReference>
<proteinExistence type="predicted"/>
<sequence length="266" mass="29224">MSTPQSWQILSGEEGESDLVLAVDFFAPGRPEASFVDLASHLSPSQPVWLASQPAGLPYPLGPVDYVEWWMRDIRESGRTVKAVSGFCAGSVFAGELYRRICDEQETRPRLIVFDPEAMHPFGIYMQYHKQVDRYAGLLSPERIAAAQRDGQALLQKQSQPVALGQELMALHRKVALEVFRESGIDEEYGDEVLELFGSLITYMVAAAQVDTAKSWAEATVLTSSTPGSGAEQAETVLAFDVDRYELLRDRGAAAAVSELLAKRPG</sequence>
<name>A0AA90K6M7_9ACTN</name>
<dbReference type="EMBL" id="JABXJJ020000001">
    <property type="protein sequence ID" value="MDI5967903.1"/>
    <property type="molecule type" value="Genomic_DNA"/>
</dbReference>
<comment type="caution">
    <text evidence="1">The sequence shown here is derived from an EMBL/GenBank/DDBJ whole genome shotgun (WGS) entry which is preliminary data.</text>
</comment>
<dbReference type="InterPro" id="IPR029058">
    <property type="entry name" value="AB_hydrolase_fold"/>
</dbReference>